<comment type="caution">
    <text evidence="2">The sequence shown here is derived from an EMBL/GenBank/DDBJ whole genome shotgun (WGS) entry which is preliminary data.</text>
</comment>
<evidence type="ECO:0000313" key="2">
    <source>
        <dbReference type="EMBL" id="ROM34337.1"/>
    </source>
</evidence>
<dbReference type="Proteomes" id="UP000284656">
    <property type="component" value="Unassembled WGS sequence"/>
</dbReference>
<dbReference type="AlphaFoldDB" id="A0A423ESR9"/>
<feature type="transmembrane region" description="Helical" evidence="1">
    <location>
        <begin position="64"/>
        <end position="84"/>
    </location>
</feature>
<reference evidence="2 3" key="1">
    <citation type="submission" date="2016-10" db="EMBL/GenBank/DDBJ databases">
        <title>Comparative genome analysis of multiple Pseudomonas spp. focuses on biocontrol and plant growth promoting traits.</title>
        <authorList>
            <person name="Tao X.-Y."/>
            <person name="Taylor C.G."/>
        </authorList>
    </citation>
    <scope>NUCLEOTIDE SEQUENCE [LARGE SCALE GENOMIC DNA]</scope>
    <source>
        <strain evidence="2 3">29G9</strain>
    </source>
</reference>
<sequence>MRILEDFFVQTLRKLFRYTQTRLTKRIVAWTLFPYVIFQTVQSSKALMCATVHVIQDLGFWESLPYTLVCAIAIAITCQAKVVARNLRQTYKLF</sequence>
<evidence type="ECO:0000313" key="3">
    <source>
        <dbReference type="Proteomes" id="UP000284656"/>
    </source>
</evidence>
<keyword evidence="1" id="KW-1133">Transmembrane helix</keyword>
<name>A0A423ESR9_9PSED</name>
<protein>
    <submittedName>
        <fullName evidence="2">Uncharacterized protein</fullName>
    </submittedName>
</protein>
<accession>A0A423ESR9</accession>
<dbReference type="EMBL" id="MOAY01000081">
    <property type="protein sequence ID" value="ROM34337.1"/>
    <property type="molecule type" value="Genomic_DNA"/>
</dbReference>
<keyword evidence="1" id="KW-0472">Membrane</keyword>
<feature type="transmembrane region" description="Helical" evidence="1">
    <location>
        <begin position="27"/>
        <end position="44"/>
    </location>
</feature>
<organism evidence="2 3">
    <name type="scientific">Pseudomonas poae</name>
    <dbReference type="NCBI Taxonomy" id="200451"/>
    <lineage>
        <taxon>Bacteria</taxon>
        <taxon>Pseudomonadati</taxon>
        <taxon>Pseudomonadota</taxon>
        <taxon>Gammaproteobacteria</taxon>
        <taxon>Pseudomonadales</taxon>
        <taxon>Pseudomonadaceae</taxon>
        <taxon>Pseudomonas</taxon>
    </lineage>
</organism>
<evidence type="ECO:0000256" key="1">
    <source>
        <dbReference type="SAM" id="Phobius"/>
    </source>
</evidence>
<keyword evidence="1" id="KW-0812">Transmembrane</keyword>
<proteinExistence type="predicted"/>
<gene>
    <name evidence="2" type="ORF">BK648_26830</name>
</gene>